<dbReference type="GO" id="GO:0000166">
    <property type="term" value="F:nucleotide binding"/>
    <property type="evidence" value="ECO:0007669"/>
    <property type="project" value="UniProtKB-KW"/>
</dbReference>
<evidence type="ECO:0000313" key="15">
    <source>
        <dbReference type="Proteomes" id="UP000275385"/>
    </source>
</evidence>
<keyword evidence="11 12" id="KW-0472">Membrane</keyword>
<comment type="pathway">
    <text evidence="2">Protein modification; protein glycosylation.</text>
</comment>
<dbReference type="OrthoDB" id="414175at2759"/>
<evidence type="ECO:0000256" key="1">
    <source>
        <dbReference type="ARBA" id="ARBA00004606"/>
    </source>
</evidence>
<evidence type="ECO:0000256" key="11">
    <source>
        <dbReference type="ARBA" id="ARBA00023136"/>
    </source>
</evidence>
<organism evidence="14 15">
    <name type="scientific">Coniochaeta pulveracea</name>
    <dbReference type="NCBI Taxonomy" id="177199"/>
    <lineage>
        <taxon>Eukaryota</taxon>
        <taxon>Fungi</taxon>
        <taxon>Dikarya</taxon>
        <taxon>Ascomycota</taxon>
        <taxon>Pezizomycotina</taxon>
        <taxon>Sordariomycetes</taxon>
        <taxon>Sordariomycetidae</taxon>
        <taxon>Coniochaetales</taxon>
        <taxon>Coniochaetaceae</taxon>
        <taxon>Coniochaeta</taxon>
    </lineage>
</organism>
<evidence type="ECO:0000256" key="12">
    <source>
        <dbReference type="SAM" id="Phobius"/>
    </source>
</evidence>
<evidence type="ECO:0000256" key="5">
    <source>
        <dbReference type="ARBA" id="ARBA00022676"/>
    </source>
</evidence>
<keyword evidence="7 12" id="KW-0812">Transmembrane</keyword>
<dbReference type="Pfam" id="PF02434">
    <property type="entry name" value="Fringe"/>
    <property type="match status" value="1"/>
</dbReference>
<keyword evidence="9" id="KW-0735">Signal-anchor</keyword>
<name>A0A420Y5C0_9PEZI</name>
<comment type="similarity">
    <text evidence="3">Belongs to the glycosyltransferase 31 family. Beta3-Gal-T subfamily.</text>
</comment>
<keyword evidence="5" id="KW-0328">Glycosyltransferase</keyword>
<dbReference type="PANTHER" id="PTHR23033">
    <property type="entry name" value="BETA1,3-GALACTOSYLTRANSFERASE"/>
    <property type="match status" value="1"/>
</dbReference>
<evidence type="ECO:0000256" key="6">
    <source>
        <dbReference type="ARBA" id="ARBA00022679"/>
    </source>
</evidence>
<evidence type="ECO:0000256" key="7">
    <source>
        <dbReference type="ARBA" id="ARBA00022692"/>
    </source>
</evidence>
<dbReference type="Gene3D" id="3.90.550.50">
    <property type="match status" value="1"/>
</dbReference>
<reference evidence="14 15" key="1">
    <citation type="submission" date="2018-08" db="EMBL/GenBank/DDBJ databases">
        <title>Draft genome of the lignicolous fungus Coniochaeta pulveracea.</title>
        <authorList>
            <person name="Borstlap C.J."/>
            <person name="De Witt R.N."/>
            <person name="Botha A."/>
            <person name="Volschenk H."/>
        </authorList>
    </citation>
    <scope>NUCLEOTIDE SEQUENCE [LARGE SCALE GENOMIC DNA]</scope>
    <source>
        <strain evidence="14 15">CAB683</strain>
    </source>
</reference>
<keyword evidence="8" id="KW-0547">Nucleotide-binding</keyword>
<feature type="domain" description="Fringe-like glycosyltransferase" evidence="13">
    <location>
        <begin position="209"/>
        <end position="300"/>
    </location>
</feature>
<dbReference type="PANTHER" id="PTHR23033:SF43">
    <property type="entry name" value="APPLE DOMAIN-CONTAINING PROTEIN"/>
    <property type="match status" value="1"/>
</dbReference>
<keyword evidence="10 12" id="KW-1133">Transmembrane helix</keyword>
<feature type="transmembrane region" description="Helical" evidence="12">
    <location>
        <begin position="12"/>
        <end position="31"/>
    </location>
</feature>
<evidence type="ECO:0000256" key="10">
    <source>
        <dbReference type="ARBA" id="ARBA00022989"/>
    </source>
</evidence>
<evidence type="ECO:0000313" key="14">
    <source>
        <dbReference type="EMBL" id="RKU43071.1"/>
    </source>
</evidence>
<accession>A0A420Y5C0</accession>
<evidence type="ECO:0000256" key="8">
    <source>
        <dbReference type="ARBA" id="ARBA00022741"/>
    </source>
</evidence>
<protein>
    <recommendedName>
        <fullName evidence="4">N-acetylgalactosaminide beta-1,3-galactosyltransferase</fullName>
        <ecNumber evidence="4">2.4.1.122</ecNumber>
    </recommendedName>
</protein>
<dbReference type="InterPro" id="IPR026050">
    <property type="entry name" value="C1GALT1/C1GALT1_chp1"/>
</dbReference>
<keyword evidence="15" id="KW-1185">Reference proteome</keyword>
<dbReference type="InterPro" id="IPR003378">
    <property type="entry name" value="Fringe-like_glycosylTrfase"/>
</dbReference>
<dbReference type="STRING" id="177199.A0A420Y5C0"/>
<gene>
    <name evidence="14" type="ORF">DL546_001300</name>
</gene>
<evidence type="ECO:0000256" key="4">
    <source>
        <dbReference type="ARBA" id="ARBA00012557"/>
    </source>
</evidence>
<proteinExistence type="inferred from homology"/>
<comment type="subcellular location">
    <subcellularLocation>
        <location evidence="1">Membrane</location>
        <topology evidence="1">Single-pass type II membrane protein</topology>
    </subcellularLocation>
</comment>
<dbReference type="EC" id="2.4.1.122" evidence="4"/>
<sequence>MAMHLLLNKRFSRIILIAGSVVVLILLGGIWSTHPGIRDNGAGLGRNLPWGLGRPSTKNEDQEPPYYPHETTSQFFPVSMDIAGKKAKDLCASFPHYMTQRIQPVLKMGHGEKRDKIEAQLDSTSACFTQEELLIFSDLDETIRDRAVIDILADLPESYRSDNVDFENYLTMLEMRRNGTLDVDKEGMAKINGWRLDKYKFLPGVERAWAMRPGRDWYVFYETDTYVVWDNMFRFLSTLDPSKPLYMGSPSPGRMDEEKQFKTMFANGGPGYILSRAAVEKLLERRVGSDGRFVDEPLELKWLDLLRKDCCGDSVMGWVLYNLGIEVQGYWPMFNPHALHNVPYSDLYWCQPVLTLHKTTPASMPDLWRWEHSRRRMQKPLLYQDLFEFHHPGTPARLESHDNGGWAEFKPPEEPKIETIDACEKACLASDRCLQYLWKGSEVKECVLMFQIRYGTPRKPEVITGPQPEVVMEADGVTPKKEQPKPLQAKVDFTSGWMVDRIEAWKRERTCEVIQWVGPSTKRIY</sequence>
<dbReference type="AlphaFoldDB" id="A0A420Y5C0"/>
<keyword evidence="6" id="KW-0808">Transferase</keyword>
<evidence type="ECO:0000256" key="9">
    <source>
        <dbReference type="ARBA" id="ARBA00022968"/>
    </source>
</evidence>
<dbReference type="EMBL" id="QVQW01000047">
    <property type="protein sequence ID" value="RKU43071.1"/>
    <property type="molecule type" value="Genomic_DNA"/>
</dbReference>
<evidence type="ECO:0000256" key="3">
    <source>
        <dbReference type="ARBA" id="ARBA00006462"/>
    </source>
</evidence>
<comment type="caution">
    <text evidence="14">The sequence shown here is derived from an EMBL/GenBank/DDBJ whole genome shotgun (WGS) entry which is preliminary data.</text>
</comment>
<dbReference type="GO" id="GO:0016263">
    <property type="term" value="F:glycoprotein-N-acetylgalactosamine 3-beta-galactosyltransferase activity"/>
    <property type="evidence" value="ECO:0007669"/>
    <property type="project" value="UniProtKB-EC"/>
</dbReference>
<dbReference type="GO" id="GO:0016020">
    <property type="term" value="C:membrane"/>
    <property type="evidence" value="ECO:0007669"/>
    <property type="project" value="UniProtKB-SubCell"/>
</dbReference>
<dbReference type="Proteomes" id="UP000275385">
    <property type="component" value="Unassembled WGS sequence"/>
</dbReference>
<evidence type="ECO:0000256" key="2">
    <source>
        <dbReference type="ARBA" id="ARBA00004922"/>
    </source>
</evidence>
<evidence type="ECO:0000259" key="13">
    <source>
        <dbReference type="Pfam" id="PF02434"/>
    </source>
</evidence>